<accession>A0A0E3M4F6</accession>
<organism evidence="2 3">
    <name type="scientific">Bacillus phage Stahl</name>
    <dbReference type="NCBI Taxonomy" id="1610832"/>
    <lineage>
        <taxon>Viruses</taxon>
        <taxon>Duplodnaviria</taxon>
        <taxon>Heunggongvirae</taxon>
        <taxon>Uroviricota</taxon>
        <taxon>Caudoviricetes</taxon>
        <taxon>Slashvirus</taxon>
        <taxon>Slashvirus stahl</taxon>
    </lineage>
</organism>
<reference evidence="3" key="2">
    <citation type="submission" date="2015-01" db="EMBL/GenBank/DDBJ databases">
        <title>Complete Genome of Bacillus megaterium Siphophage Stahl.</title>
        <authorList>
            <person name="Brizendine A.M."/>
            <person name="Rousseau S."/>
            <person name="Hernandez A.C."/>
            <person name="Everett G.F.K."/>
        </authorList>
    </citation>
    <scope>NUCLEOTIDE SEQUENCE [LARGE SCALE GENOMIC DNA]</scope>
</reference>
<evidence type="ECO:0000256" key="1">
    <source>
        <dbReference type="SAM" id="Phobius"/>
    </source>
</evidence>
<gene>
    <name evidence="2" type="ORF">CPT_Stahl15</name>
</gene>
<sequence length="59" mass="7022">MEEAIYSLLYAIAVVCMGYCFHLYFSTNKLRSYLFMFLGLLLLNVVIEMRNTLPMWFNN</sequence>
<protein>
    <submittedName>
        <fullName evidence="2">Uncharacterized protein</fullName>
    </submittedName>
</protein>
<reference evidence="2 3" key="1">
    <citation type="journal article" date="2015" name="Genome Announc.">
        <title>Complete Genome Sequence of Bacillus megaterium Siphophage Stahl.</title>
        <authorList>
            <person name="Brizendine A.M."/>
            <person name="Rousseau S."/>
            <person name="Hernandez A.C."/>
            <person name="Kuty Everett G.F."/>
        </authorList>
    </citation>
    <scope>NUCLEOTIDE SEQUENCE [LARGE SCALE GENOMIC DNA]</scope>
</reference>
<dbReference type="GeneID" id="26647818"/>
<dbReference type="KEGG" id="vg:26647818"/>
<feature type="transmembrane region" description="Helical" evidence="1">
    <location>
        <begin position="32"/>
        <end position="49"/>
    </location>
</feature>
<evidence type="ECO:0000313" key="3">
    <source>
        <dbReference type="Proteomes" id="UP000033015"/>
    </source>
</evidence>
<keyword evidence="3" id="KW-1185">Reference proteome</keyword>
<name>A0A0E3M4F6_9CAUD</name>
<keyword evidence="1" id="KW-0812">Transmembrane</keyword>
<dbReference type="RefSeq" id="YP_009203619.1">
    <property type="nucleotide sequence ID" value="NC_028856.1"/>
</dbReference>
<proteinExistence type="predicted"/>
<dbReference type="Proteomes" id="UP000033015">
    <property type="component" value="Segment"/>
</dbReference>
<keyword evidence="1" id="KW-0472">Membrane</keyword>
<evidence type="ECO:0000313" key="2">
    <source>
        <dbReference type="EMBL" id="AKA61443.1"/>
    </source>
</evidence>
<feature type="transmembrane region" description="Helical" evidence="1">
    <location>
        <begin position="6"/>
        <end position="25"/>
    </location>
</feature>
<dbReference type="EMBL" id="KP696447">
    <property type="protein sequence ID" value="AKA61443.1"/>
    <property type="molecule type" value="Genomic_DNA"/>
</dbReference>
<keyword evidence="1" id="KW-1133">Transmembrane helix</keyword>